<evidence type="ECO:0000256" key="14">
    <source>
        <dbReference type="RuleBase" id="RU362121"/>
    </source>
</evidence>
<dbReference type="InterPro" id="IPR001199">
    <property type="entry name" value="Cyt_B5-like_heme/steroid-bd"/>
</dbReference>
<keyword evidence="5 14" id="KW-0479">Metal-binding</keyword>
<evidence type="ECO:0000256" key="1">
    <source>
        <dbReference type="ARBA" id="ARBA00004131"/>
    </source>
</evidence>
<dbReference type="PANTHER" id="PTHR19359">
    <property type="entry name" value="CYTOCHROME B5"/>
    <property type="match status" value="1"/>
</dbReference>
<dbReference type="PANTHER" id="PTHR19359:SF150">
    <property type="entry name" value="CYTOCHROME B5"/>
    <property type="match status" value="1"/>
</dbReference>
<comment type="subcellular location">
    <subcellularLocation>
        <location evidence="1">Endoplasmic reticulum membrane</location>
        <topology evidence="1">Single-pass membrane protein</topology>
        <orientation evidence="1">Cytoplasmic side</orientation>
    </subcellularLocation>
    <subcellularLocation>
        <location evidence="11">Microsome membrane</location>
        <topology evidence="11">Single-pass membrane protein</topology>
        <orientation evidence="11">Cytoplasmic side</orientation>
    </subcellularLocation>
</comment>
<evidence type="ECO:0000256" key="7">
    <source>
        <dbReference type="ARBA" id="ARBA00022848"/>
    </source>
</evidence>
<keyword evidence="7" id="KW-0492">Microsome</keyword>
<evidence type="ECO:0000256" key="9">
    <source>
        <dbReference type="ARBA" id="ARBA00023004"/>
    </source>
</evidence>
<reference evidence="17" key="1">
    <citation type="submission" date="2022-11" db="UniProtKB">
        <authorList>
            <consortium name="WormBaseParasite"/>
        </authorList>
    </citation>
    <scope>IDENTIFICATION</scope>
</reference>
<comment type="similarity">
    <text evidence="12 14">Belongs to the cytochrome b5 family.</text>
</comment>
<dbReference type="GO" id="GO:0046872">
    <property type="term" value="F:metal ion binding"/>
    <property type="evidence" value="ECO:0007669"/>
    <property type="project" value="UniProtKB-UniRule"/>
</dbReference>
<sequence>MPPAELKTYTREEVKQNNTNKLAWVIIDNKIYDVTKFLDEHPGGCEVLLEQAGGDGTESFEDIGHSTDAREMRETYLIGELAENERTKYSYDAKNWDSGSGSANKAPGFGEQLLVPGLLAVIAVIVYYLFF</sequence>
<evidence type="ECO:0000313" key="16">
    <source>
        <dbReference type="Proteomes" id="UP000887566"/>
    </source>
</evidence>
<dbReference type="FunFam" id="3.10.120.10:FF:000002">
    <property type="entry name" value="Cytochrome b5 type B"/>
    <property type="match status" value="1"/>
</dbReference>
<keyword evidence="14" id="KW-1133">Transmembrane helix</keyword>
<feature type="domain" description="Cytochrome b5 heme-binding" evidence="15">
    <location>
        <begin position="6"/>
        <end position="82"/>
    </location>
</feature>
<evidence type="ECO:0000256" key="10">
    <source>
        <dbReference type="ARBA" id="ARBA00023136"/>
    </source>
</evidence>
<evidence type="ECO:0000256" key="3">
    <source>
        <dbReference type="ARBA" id="ARBA00022617"/>
    </source>
</evidence>
<keyword evidence="4 14" id="KW-0812">Transmembrane</keyword>
<dbReference type="Pfam" id="PF00173">
    <property type="entry name" value="Cyt-b5"/>
    <property type="match status" value="1"/>
</dbReference>
<feature type="transmembrane region" description="Helical" evidence="14">
    <location>
        <begin position="113"/>
        <end position="130"/>
    </location>
</feature>
<keyword evidence="16" id="KW-1185">Reference proteome</keyword>
<protein>
    <recommendedName>
        <fullName evidence="13">Cytochrome b5</fullName>
    </recommendedName>
</protein>
<evidence type="ECO:0000259" key="15">
    <source>
        <dbReference type="PROSITE" id="PS50255"/>
    </source>
</evidence>
<dbReference type="PROSITE" id="PS50255">
    <property type="entry name" value="CYTOCHROME_B5_2"/>
    <property type="match status" value="1"/>
</dbReference>
<evidence type="ECO:0000256" key="11">
    <source>
        <dbReference type="ARBA" id="ARBA00037877"/>
    </source>
</evidence>
<evidence type="ECO:0000256" key="12">
    <source>
        <dbReference type="ARBA" id="ARBA00038168"/>
    </source>
</evidence>
<evidence type="ECO:0000256" key="4">
    <source>
        <dbReference type="ARBA" id="ARBA00022692"/>
    </source>
</evidence>
<dbReference type="PRINTS" id="PR00363">
    <property type="entry name" value="CYTOCHROMEB5"/>
</dbReference>
<proteinExistence type="inferred from homology"/>
<dbReference type="WBParaSite" id="PSAMB.scaffold1558size30017.g13743.t1">
    <property type="protein sequence ID" value="PSAMB.scaffold1558size30017.g13743.t1"/>
    <property type="gene ID" value="PSAMB.scaffold1558size30017.g13743"/>
</dbReference>
<dbReference type="Proteomes" id="UP000887566">
    <property type="component" value="Unplaced"/>
</dbReference>
<dbReference type="SMART" id="SM01117">
    <property type="entry name" value="Cyt-b5"/>
    <property type="match status" value="1"/>
</dbReference>
<dbReference type="GO" id="GO:0020037">
    <property type="term" value="F:heme binding"/>
    <property type="evidence" value="ECO:0007669"/>
    <property type="project" value="UniProtKB-UniRule"/>
</dbReference>
<keyword evidence="9 14" id="KW-0408">Iron</keyword>
<dbReference type="AlphaFoldDB" id="A0A914V549"/>
<keyword evidence="8" id="KW-0249">Electron transport</keyword>
<evidence type="ECO:0000256" key="5">
    <source>
        <dbReference type="ARBA" id="ARBA00022723"/>
    </source>
</evidence>
<keyword evidence="6" id="KW-0256">Endoplasmic reticulum</keyword>
<dbReference type="InterPro" id="IPR018506">
    <property type="entry name" value="Cyt_B5_heme-BS"/>
</dbReference>
<evidence type="ECO:0000256" key="8">
    <source>
        <dbReference type="ARBA" id="ARBA00022982"/>
    </source>
</evidence>
<evidence type="ECO:0000256" key="2">
    <source>
        <dbReference type="ARBA" id="ARBA00022448"/>
    </source>
</evidence>
<keyword evidence="2" id="KW-0813">Transport</keyword>
<dbReference type="InterPro" id="IPR036400">
    <property type="entry name" value="Cyt_B5-like_heme/steroid_sf"/>
</dbReference>
<keyword evidence="3 14" id="KW-0349">Heme</keyword>
<dbReference type="InterPro" id="IPR050668">
    <property type="entry name" value="Cytochrome_b5"/>
</dbReference>
<dbReference type="SUPFAM" id="SSF55856">
    <property type="entry name" value="Cytochrome b5-like heme/steroid binding domain"/>
    <property type="match status" value="1"/>
</dbReference>
<evidence type="ECO:0000256" key="13">
    <source>
        <dbReference type="ARBA" id="ARBA00039806"/>
    </source>
</evidence>
<keyword evidence="10 14" id="KW-0472">Membrane</keyword>
<evidence type="ECO:0000256" key="6">
    <source>
        <dbReference type="ARBA" id="ARBA00022824"/>
    </source>
</evidence>
<dbReference type="Gene3D" id="3.10.120.10">
    <property type="entry name" value="Cytochrome b5-like heme/steroid binding domain"/>
    <property type="match status" value="1"/>
</dbReference>
<organism evidence="16 17">
    <name type="scientific">Plectus sambesii</name>
    <dbReference type="NCBI Taxonomy" id="2011161"/>
    <lineage>
        <taxon>Eukaryota</taxon>
        <taxon>Metazoa</taxon>
        <taxon>Ecdysozoa</taxon>
        <taxon>Nematoda</taxon>
        <taxon>Chromadorea</taxon>
        <taxon>Plectida</taxon>
        <taxon>Plectina</taxon>
        <taxon>Plectoidea</taxon>
        <taxon>Plectidae</taxon>
        <taxon>Plectus</taxon>
    </lineage>
</organism>
<evidence type="ECO:0000313" key="17">
    <source>
        <dbReference type="WBParaSite" id="PSAMB.scaffold1558size30017.g13743.t1"/>
    </source>
</evidence>
<dbReference type="PROSITE" id="PS00191">
    <property type="entry name" value="CYTOCHROME_B5_1"/>
    <property type="match status" value="1"/>
</dbReference>
<dbReference type="GO" id="GO:0005789">
    <property type="term" value="C:endoplasmic reticulum membrane"/>
    <property type="evidence" value="ECO:0007669"/>
    <property type="project" value="UniProtKB-SubCell"/>
</dbReference>
<name>A0A914V549_9BILA</name>
<accession>A0A914V549</accession>